<gene>
    <name evidence="2" type="ORF">AB1Y20_014744</name>
</gene>
<dbReference type="Proteomes" id="UP001515480">
    <property type="component" value="Unassembled WGS sequence"/>
</dbReference>
<evidence type="ECO:0000313" key="2">
    <source>
        <dbReference type="EMBL" id="KAL1496123.1"/>
    </source>
</evidence>
<evidence type="ECO:0000313" key="3">
    <source>
        <dbReference type="Proteomes" id="UP001515480"/>
    </source>
</evidence>
<dbReference type="EMBL" id="JBGBPQ010000030">
    <property type="protein sequence ID" value="KAL1496123.1"/>
    <property type="molecule type" value="Genomic_DNA"/>
</dbReference>
<evidence type="ECO:0000256" key="1">
    <source>
        <dbReference type="SAM" id="MobiDB-lite"/>
    </source>
</evidence>
<reference evidence="2 3" key="1">
    <citation type="journal article" date="2024" name="Science">
        <title>Giant polyketide synthase enzymes in the biosynthesis of giant marine polyether toxins.</title>
        <authorList>
            <person name="Fallon T.R."/>
            <person name="Shende V.V."/>
            <person name="Wierzbicki I.H."/>
            <person name="Pendleton A.L."/>
            <person name="Watervoot N.F."/>
            <person name="Auber R.P."/>
            <person name="Gonzalez D.J."/>
            <person name="Wisecaver J.H."/>
            <person name="Moore B.S."/>
        </authorList>
    </citation>
    <scope>NUCLEOTIDE SEQUENCE [LARGE SCALE GENOMIC DNA]</scope>
    <source>
        <strain evidence="2 3">12B1</strain>
    </source>
</reference>
<proteinExistence type="predicted"/>
<accession>A0AB34IDS7</accession>
<organism evidence="2 3">
    <name type="scientific">Prymnesium parvum</name>
    <name type="common">Toxic golden alga</name>
    <dbReference type="NCBI Taxonomy" id="97485"/>
    <lineage>
        <taxon>Eukaryota</taxon>
        <taxon>Haptista</taxon>
        <taxon>Haptophyta</taxon>
        <taxon>Prymnesiophyceae</taxon>
        <taxon>Prymnesiales</taxon>
        <taxon>Prymnesiaceae</taxon>
        <taxon>Prymnesium</taxon>
    </lineage>
</organism>
<dbReference type="AlphaFoldDB" id="A0AB34IDS7"/>
<keyword evidence="3" id="KW-1185">Reference proteome</keyword>
<sequence length="325" mass="34407">MVSSLLAPQYPSCTLLPSRNSSGSTDSSESSDLPHSAPASPCSYLPFSFDGATPLLPPDDGPPRGSRLCILEHVVHKMRQTASGADEIVVSTLRPFQLAVGLFGPDDLLIDDHPPMQVRAALLFEDGTPVPIDGKSPPLSGDLAVLYSGRALLKLKAHVLSALLGGRLFRVHIVCSSSHVRAAVSKPMRTITKVHRASSRAAAAVEAAGGGGGKRSLWGEVELDVSRESCASLASKDELRATMERNGATIDSLRQENLALSAEWTRVMQEILDAPRADDEGSAVKRRCEGDDWHEILLGAVCDWGGGEAAEVGALQEGNGMQLCV</sequence>
<feature type="compositionally biased region" description="Low complexity" evidence="1">
    <location>
        <begin position="18"/>
        <end position="36"/>
    </location>
</feature>
<feature type="region of interest" description="Disordered" evidence="1">
    <location>
        <begin position="1"/>
        <end position="37"/>
    </location>
</feature>
<name>A0AB34IDS7_PRYPA</name>
<comment type="caution">
    <text evidence="2">The sequence shown here is derived from an EMBL/GenBank/DDBJ whole genome shotgun (WGS) entry which is preliminary data.</text>
</comment>
<protein>
    <submittedName>
        <fullName evidence="2">Uncharacterized protein</fullName>
    </submittedName>
</protein>